<keyword evidence="3" id="KW-1185">Reference proteome</keyword>
<protein>
    <recommendedName>
        <fullName evidence="4">Transposase-associated domain-containing protein</fullName>
    </recommendedName>
</protein>
<gene>
    <name evidence="2" type="ORF">Godav_028941</name>
</gene>
<feature type="compositionally biased region" description="Polar residues" evidence="1">
    <location>
        <begin position="92"/>
        <end position="102"/>
    </location>
</feature>
<comment type="caution">
    <text evidence="2">The sequence shown here is derived from an EMBL/GenBank/DDBJ whole genome shotgun (WGS) entry which is preliminary data.</text>
</comment>
<reference evidence="2 3" key="1">
    <citation type="journal article" date="2019" name="Genome Biol. Evol.">
        <title>Insights into the evolution of the New World diploid cottons (Gossypium, subgenus Houzingenia) based on genome sequencing.</title>
        <authorList>
            <person name="Grover C.E."/>
            <person name="Arick M.A. 2nd"/>
            <person name="Thrash A."/>
            <person name="Conover J.L."/>
            <person name="Sanders W.S."/>
            <person name="Peterson D.G."/>
            <person name="Frelichowski J.E."/>
            <person name="Scheffler J.A."/>
            <person name="Scheffler B.E."/>
            <person name="Wendel J.F."/>
        </authorList>
    </citation>
    <scope>NUCLEOTIDE SEQUENCE [LARGE SCALE GENOMIC DNA]</scope>
    <source>
        <strain evidence="2">27</strain>
        <tissue evidence="2">Leaf</tissue>
    </source>
</reference>
<evidence type="ECO:0000313" key="2">
    <source>
        <dbReference type="EMBL" id="MBA0638776.1"/>
    </source>
</evidence>
<evidence type="ECO:0008006" key="4">
    <source>
        <dbReference type="Google" id="ProtNLM"/>
    </source>
</evidence>
<feature type="region of interest" description="Disordered" evidence="1">
    <location>
        <begin position="82"/>
        <end position="102"/>
    </location>
</feature>
<proteinExistence type="predicted"/>
<organism evidence="2 3">
    <name type="scientific">Gossypium davidsonii</name>
    <name type="common">Davidson's cotton</name>
    <name type="synonym">Gossypium klotzschianum subsp. davidsonii</name>
    <dbReference type="NCBI Taxonomy" id="34287"/>
    <lineage>
        <taxon>Eukaryota</taxon>
        <taxon>Viridiplantae</taxon>
        <taxon>Streptophyta</taxon>
        <taxon>Embryophyta</taxon>
        <taxon>Tracheophyta</taxon>
        <taxon>Spermatophyta</taxon>
        <taxon>Magnoliopsida</taxon>
        <taxon>eudicotyledons</taxon>
        <taxon>Gunneridae</taxon>
        <taxon>Pentapetalae</taxon>
        <taxon>rosids</taxon>
        <taxon>malvids</taxon>
        <taxon>Malvales</taxon>
        <taxon>Malvaceae</taxon>
        <taxon>Malvoideae</taxon>
        <taxon>Gossypium</taxon>
    </lineage>
</organism>
<evidence type="ECO:0000313" key="3">
    <source>
        <dbReference type="Proteomes" id="UP000593561"/>
    </source>
</evidence>
<feature type="compositionally biased region" description="Basic and acidic residues" evidence="1">
    <location>
        <begin position="82"/>
        <end position="91"/>
    </location>
</feature>
<dbReference type="AlphaFoldDB" id="A0A7J8TKM4"/>
<dbReference type="Proteomes" id="UP000593561">
    <property type="component" value="Unassembled WGS sequence"/>
</dbReference>
<dbReference type="EMBL" id="JABFAC010270720">
    <property type="protein sequence ID" value="MBA0638776.1"/>
    <property type="molecule type" value="Genomic_DNA"/>
</dbReference>
<accession>A0A7J8TKM4</accession>
<sequence length="102" mass="11326">MNGIASFTEYATKNCINSQNIYCSCKKCSNRVFLRPEVNSPNIASHTRSLNDTDVDLGTRDLIREAIGLNVPVHDKDEFIHSGHVNGRGDFDSTSLPSKDVR</sequence>
<name>A0A7J8TKM4_GOSDV</name>
<evidence type="ECO:0000256" key="1">
    <source>
        <dbReference type="SAM" id="MobiDB-lite"/>
    </source>
</evidence>